<feature type="compositionally biased region" description="Basic and acidic residues" evidence="2">
    <location>
        <begin position="246"/>
        <end position="256"/>
    </location>
</feature>
<organism evidence="3 4">
    <name type="scientific">Muromegalovirus C4A</name>
    <dbReference type="NCBI Taxonomy" id="524649"/>
    <lineage>
        <taxon>Viruses</taxon>
        <taxon>Duplodnaviria</taxon>
        <taxon>Heunggongvirae</taxon>
        <taxon>Peploviricota</taxon>
        <taxon>Herviviricetes</taxon>
        <taxon>Herpesvirales</taxon>
        <taxon>Orthoherpesviridae</taxon>
        <taxon>Betaherpesvirinae</taxon>
        <taxon>Muromegalovirus</taxon>
        <taxon>Muromegalovirus muridbeta1</taxon>
        <taxon>Murid herpesvirus 1</taxon>
    </lineage>
</organism>
<evidence type="ECO:0000256" key="2">
    <source>
        <dbReference type="SAM" id="MobiDB-lite"/>
    </source>
</evidence>
<feature type="compositionally biased region" description="Basic residues" evidence="2">
    <location>
        <begin position="305"/>
        <end position="316"/>
    </location>
</feature>
<dbReference type="PANTHER" id="PTHR24216">
    <property type="entry name" value="PAXILLIN-RELATED"/>
    <property type="match status" value="1"/>
</dbReference>
<feature type="compositionally biased region" description="Low complexity" evidence="2">
    <location>
        <begin position="136"/>
        <end position="150"/>
    </location>
</feature>
<dbReference type="Pfam" id="PF04637">
    <property type="entry name" value="Herpes_pp85"/>
    <property type="match status" value="1"/>
</dbReference>
<feature type="compositionally biased region" description="Acidic residues" evidence="2">
    <location>
        <begin position="381"/>
        <end position="391"/>
    </location>
</feature>
<feature type="compositionally biased region" description="Pro residues" evidence="2">
    <location>
        <begin position="912"/>
        <end position="924"/>
    </location>
</feature>
<feature type="compositionally biased region" description="Acidic residues" evidence="2">
    <location>
        <begin position="162"/>
        <end position="174"/>
    </location>
</feature>
<feature type="compositionally biased region" description="Low complexity" evidence="2">
    <location>
        <begin position="902"/>
        <end position="911"/>
    </location>
</feature>
<feature type="compositionally biased region" description="Low complexity" evidence="2">
    <location>
        <begin position="471"/>
        <end position="480"/>
    </location>
</feature>
<feature type="region of interest" description="Disordered" evidence="2">
    <location>
        <begin position="901"/>
        <end position="935"/>
    </location>
</feature>
<evidence type="ECO:0000313" key="4">
    <source>
        <dbReference type="Proteomes" id="UP000101273"/>
    </source>
</evidence>
<dbReference type="Proteomes" id="UP000101273">
    <property type="component" value="Genome"/>
</dbReference>
<dbReference type="EMBL" id="EU579861">
    <property type="protein sequence ID" value="ACE95534.1"/>
    <property type="molecule type" value="Genomic_DNA"/>
</dbReference>
<evidence type="ECO:0000256" key="1">
    <source>
        <dbReference type="ARBA" id="ARBA00004340"/>
    </source>
</evidence>
<dbReference type="PANTHER" id="PTHR24216:SF8">
    <property type="entry name" value="PAXILLIN, ISOFORM F"/>
    <property type="match status" value="1"/>
</dbReference>
<feature type="compositionally biased region" description="Basic and acidic residues" evidence="2">
    <location>
        <begin position="175"/>
        <end position="185"/>
    </location>
</feature>
<feature type="compositionally biased region" description="Pro residues" evidence="2">
    <location>
        <begin position="354"/>
        <end position="366"/>
    </location>
</feature>
<protein>
    <submittedName>
        <fullName evidence="3">M25</fullName>
    </submittedName>
</protein>
<evidence type="ECO:0000313" key="3">
    <source>
        <dbReference type="EMBL" id="ACE95534.1"/>
    </source>
</evidence>
<dbReference type="InterPro" id="IPR006731">
    <property type="entry name" value="Herpes_pp85"/>
</dbReference>
<proteinExistence type="predicted"/>
<feature type="compositionally biased region" description="Low complexity" evidence="2">
    <location>
        <begin position="320"/>
        <end position="350"/>
    </location>
</feature>
<dbReference type="GO" id="GO:0043657">
    <property type="term" value="C:host cell"/>
    <property type="evidence" value="ECO:0007669"/>
    <property type="project" value="UniProtKB-SubCell"/>
</dbReference>
<gene>
    <name evidence="3" type="primary">M25</name>
</gene>
<feature type="compositionally biased region" description="Acidic residues" evidence="2">
    <location>
        <begin position="101"/>
        <end position="111"/>
    </location>
</feature>
<feature type="compositionally biased region" description="Basic and acidic residues" evidence="2">
    <location>
        <begin position="405"/>
        <end position="414"/>
    </location>
</feature>
<name>B3UXV6_MUHV1</name>
<reference evidence="3 4" key="1">
    <citation type="journal article" date="2008" name="J. Virol.">
        <title>Laboratory strains of murine cytomegalovirus are genetically similar to but phenotypically distinct from wild strains of virus.</title>
        <authorList>
            <person name="Smith L.M."/>
            <person name="McWhorter A.R."/>
            <person name="Masters L.L."/>
            <person name="Shellam G.R."/>
            <person name="Redwood A.J."/>
        </authorList>
    </citation>
    <scope>NUCLEOTIDE SEQUENCE [LARGE SCALE GENOMIC DNA]</scope>
    <source>
        <strain evidence="3">C4A</strain>
    </source>
</reference>
<feature type="compositionally biased region" description="Acidic residues" evidence="2">
    <location>
        <begin position="433"/>
        <end position="470"/>
    </location>
</feature>
<feature type="region of interest" description="Disordered" evidence="2">
    <location>
        <begin position="433"/>
        <end position="495"/>
    </location>
</feature>
<sequence>MSQFVQHVADRGLGVVHQRLARGVEPRADFPRRIHLRIRTLPRDGDVQLYKITRAGVCVPAVLFPVPARPFRPRTPVREPPLTRPMNRRSSKDRRMFVTDDSSDDDDDDVMIMDPPETSSSSALATAAGIRGVPHAPASNSATAAAASESTYKPLSIPSEELNGEEEERDEEDMSRDGPRRHSQDDDFTYADPADVRLRAMMGNRYGGQSRSAATAGAASRNDSGSVSPVTLFDEDGYAIIPDPPTSRDDSRHVVVDDDDDDDGDYDSHYGVMTVAPSPPKLPRKSRPSTKKSAEEKQSSTAGRSRGRSTARRTPKKAQETAPAAAAGSGARQKQRQQQQQQQQQQPPRRQSYHPPPDYPPPPPPVQATVSRPLPRTPNANDDDDDDDNDEPGPSNTRRGKTPCRRVDHTENNHLYETPISATAMVIDIEDDEDEETGGAADDDASIVVEDDDEEEENDCEEICDGEEEPAAAAAAASSSTPHRTQPLPVPPSSPRITRELGFLPGVVSGQDARFIAACLHHSHAPQVDIINTCYPMPPYTLDALSEPVLTKKALRCAGVLRPVIKLAILVNYYCVGIGRLARARALSKDLMTPPRIETLRRRLEGLLPQQTSPSPPMCLRVLGRLNITAAQHKASCDTIDQLMKPMQERERRRQKTQCAQLFRSKNLLFSPPRFTREGAKTLYMRNIKILNSDEEDTTLNLVMTLNPHPTREDVLNDAIFCLSLGNFVYNFSRALEELRGMIRCQFEDLTETLYAAYYQCPIMRDDYRVLCSEVANEITSPREDGQGLSALCRRSLAFARRCYSEGVFFSPSYVKYLIKCAAMEEAGFEGYSLESAARSLANPDIFRPLPDESSARRMLRRTIHFVRVDGTPSSSRQIPTTHIPTHANYELFLQASRMIVPQQQQSRRSSTPPPSSSPPPPAAGGPKYSKRTFL</sequence>
<feature type="compositionally biased region" description="Low complexity" evidence="2">
    <location>
        <begin position="207"/>
        <end position="220"/>
    </location>
</feature>
<accession>B3UXV6</accession>
<feature type="region of interest" description="Disordered" evidence="2">
    <location>
        <begin position="73"/>
        <end position="419"/>
    </location>
</feature>
<feature type="compositionally biased region" description="Low complexity" evidence="2">
    <location>
        <begin position="118"/>
        <end position="128"/>
    </location>
</feature>
<comment type="subcellular location">
    <subcellularLocation>
        <location evidence="1">Host cell</location>
    </subcellularLocation>
</comment>